<proteinExistence type="predicted"/>
<dbReference type="EMBL" id="MU004192">
    <property type="protein sequence ID" value="KAF2493652.1"/>
    <property type="molecule type" value="Genomic_DNA"/>
</dbReference>
<evidence type="ECO:0000313" key="2">
    <source>
        <dbReference type="EMBL" id="KAF2493652.1"/>
    </source>
</evidence>
<name>A0A6A6QN12_9PEZI</name>
<reference evidence="2" key="1">
    <citation type="journal article" date="2020" name="Stud. Mycol.">
        <title>101 Dothideomycetes genomes: a test case for predicting lifestyles and emergence of pathogens.</title>
        <authorList>
            <person name="Haridas S."/>
            <person name="Albert R."/>
            <person name="Binder M."/>
            <person name="Bloem J."/>
            <person name="Labutti K."/>
            <person name="Salamov A."/>
            <person name="Andreopoulos B."/>
            <person name="Baker S."/>
            <person name="Barry K."/>
            <person name="Bills G."/>
            <person name="Bluhm B."/>
            <person name="Cannon C."/>
            <person name="Castanera R."/>
            <person name="Culley D."/>
            <person name="Daum C."/>
            <person name="Ezra D."/>
            <person name="Gonzalez J."/>
            <person name="Henrissat B."/>
            <person name="Kuo A."/>
            <person name="Liang C."/>
            <person name="Lipzen A."/>
            <person name="Lutzoni F."/>
            <person name="Magnuson J."/>
            <person name="Mondo S."/>
            <person name="Nolan M."/>
            <person name="Ohm R."/>
            <person name="Pangilinan J."/>
            <person name="Park H.-J."/>
            <person name="Ramirez L."/>
            <person name="Alfaro M."/>
            <person name="Sun H."/>
            <person name="Tritt A."/>
            <person name="Yoshinaga Y."/>
            <person name="Zwiers L.-H."/>
            <person name="Turgeon B."/>
            <person name="Goodwin S."/>
            <person name="Spatafora J."/>
            <person name="Crous P."/>
            <person name="Grigoriev I."/>
        </authorList>
    </citation>
    <scope>NUCLEOTIDE SEQUENCE</scope>
    <source>
        <strain evidence="2">CBS 269.34</strain>
    </source>
</reference>
<dbReference type="SUPFAM" id="SSF51735">
    <property type="entry name" value="NAD(P)-binding Rossmann-fold domains"/>
    <property type="match status" value="1"/>
</dbReference>
<dbReference type="PANTHER" id="PTHR32487">
    <property type="entry name" value="3-OXO-DELTA(4,5)-STEROID 5-BETA-REDUCTASE"/>
    <property type="match status" value="1"/>
</dbReference>
<dbReference type="Pfam" id="PF22917">
    <property type="entry name" value="PRISE"/>
    <property type="match status" value="1"/>
</dbReference>
<evidence type="ECO:0000259" key="1">
    <source>
        <dbReference type="Pfam" id="PF22917"/>
    </source>
</evidence>
<dbReference type="OrthoDB" id="1731983at2759"/>
<organism evidence="2 3">
    <name type="scientific">Lophium mytilinum</name>
    <dbReference type="NCBI Taxonomy" id="390894"/>
    <lineage>
        <taxon>Eukaryota</taxon>
        <taxon>Fungi</taxon>
        <taxon>Dikarya</taxon>
        <taxon>Ascomycota</taxon>
        <taxon>Pezizomycotina</taxon>
        <taxon>Dothideomycetes</taxon>
        <taxon>Pleosporomycetidae</taxon>
        <taxon>Mytilinidiales</taxon>
        <taxon>Mytilinidiaceae</taxon>
        <taxon>Lophium</taxon>
    </lineage>
</organism>
<feature type="domain" description="PRISE-like Rossmann-fold" evidence="1">
    <location>
        <begin position="11"/>
        <end position="387"/>
    </location>
</feature>
<gene>
    <name evidence="2" type="ORF">BU16DRAFT_573851</name>
</gene>
<dbReference type="Proteomes" id="UP000799750">
    <property type="component" value="Unassembled WGS sequence"/>
</dbReference>
<dbReference type="Gene3D" id="3.40.50.720">
    <property type="entry name" value="NAD(P)-binding Rossmann-like Domain"/>
    <property type="match status" value="1"/>
</dbReference>
<dbReference type="InterPro" id="IPR055222">
    <property type="entry name" value="PRISE-like_Rossmann-fold"/>
</dbReference>
<accession>A0A6A6QN12</accession>
<protein>
    <recommendedName>
        <fullName evidence="1">PRISE-like Rossmann-fold domain-containing protein</fullName>
    </recommendedName>
</protein>
<dbReference type="PANTHER" id="PTHR32487:SF4">
    <property type="entry name" value="SIRQ PROTEIN"/>
    <property type="match status" value="1"/>
</dbReference>
<dbReference type="CDD" id="cd08948">
    <property type="entry name" value="5beta-POR_like_SDR_a"/>
    <property type="match status" value="1"/>
</dbReference>
<keyword evidence="3" id="KW-1185">Reference proteome</keyword>
<sequence>MSTSRTSGAHALVFGASGLIGWALVDELVKGYPGDNTFSKVTALVNRPLSIENSYWPTPDPSRPELQLLSGINLASGTVEEFTEVLREQVAGIETVTHVYYFAYKQDDNPKIEIEANAKMLERAIGALTKLSPELSFVVVPSGTKGYGIHLETKPFKTPYTEDMVLPSSNDSSVHYAEFQNILTEKSEGKKWTWCDVRPDAVIGFAPTGSTYNLTAHWATYLSLYANVEGAGSSVAFPGTENAYNSLLNEASSSTIARLAIWASLHPEVSAGQLFNVADSARAESMRDRWPKIASWFGLMGIGPAPESDEASLLPSKYVQKHEKVLKEKGMGVLVWKAEFLDSYGFYLDFDRQMSLEKCRKAGFEEEKDPNEAWFGAFEKFRGAGMILG</sequence>
<dbReference type="AlphaFoldDB" id="A0A6A6QN12"/>
<dbReference type="InterPro" id="IPR036291">
    <property type="entry name" value="NAD(P)-bd_dom_sf"/>
</dbReference>
<evidence type="ECO:0000313" key="3">
    <source>
        <dbReference type="Proteomes" id="UP000799750"/>
    </source>
</evidence>